<dbReference type="PIRSF" id="PIRSF029288">
    <property type="entry name" value="SciE_ImpE"/>
    <property type="match status" value="1"/>
</dbReference>
<organism evidence="1 2">
    <name type="scientific">Pantoea osteomyelitidis</name>
    <dbReference type="NCBI Taxonomy" id="3230026"/>
    <lineage>
        <taxon>Bacteria</taxon>
        <taxon>Pseudomonadati</taxon>
        <taxon>Pseudomonadota</taxon>
        <taxon>Gammaproteobacteria</taxon>
        <taxon>Enterobacterales</taxon>
        <taxon>Erwiniaceae</taxon>
        <taxon>Pantoea</taxon>
    </lineage>
</organism>
<sequence length="265" mass="30186">MQQYLKLNEILNEKSLDEMTQDILRQVKNKPDDITLREVLFKLYCIEGAWEKAMLQLETTLMLDSSDKKQIELYKNLVLSEMLREQVLAGQKSAGTLDKCPPPWMEKLQQANKAWHDGDIERSDELRLNAFSETPEKGGEGPHTGSFSWLVDSDSRLGPVCEFISAGGYRWIPFSEIQSMSVRVPQDTLELIWAQAQLVVNGETFYGFIPARYPVGQDMDPSVKLGNRTEWSSMTDVLAIGAGRKVLITDQNEFSLFEIDRVNFV</sequence>
<accession>A0ABW7Q1R5</accession>
<comment type="caution">
    <text evidence="1">The sequence shown here is derived from an EMBL/GenBank/DDBJ whole genome shotgun (WGS) entry which is preliminary data.</text>
</comment>
<gene>
    <name evidence="1" type="ORF">ABU178_18755</name>
</gene>
<dbReference type="SUPFAM" id="SSF144059">
    <property type="entry name" value="ImpE-like"/>
    <property type="match status" value="1"/>
</dbReference>
<evidence type="ECO:0000313" key="2">
    <source>
        <dbReference type="Proteomes" id="UP001611251"/>
    </source>
</evidence>
<dbReference type="InterPro" id="IPR011990">
    <property type="entry name" value="TPR-like_helical_dom_sf"/>
</dbReference>
<dbReference type="EMBL" id="JBGFSN010000011">
    <property type="protein sequence ID" value="MFH8136194.1"/>
    <property type="molecule type" value="Genomic_DNA"/>
</dbReference>
<keyword evidence="2" id="KW-1185">Reference proteome</keyword>
<dbReference type="Proteomes" id="UP001611251">
    <property type="component" value="Unassembled WGS sequence"/>
</dbReference>
<dbReference type="RefSeq" id="WP_397217756.1">
    <property type="nucleotide sequence ID" value="NZ_JBGFSN010000011.1"/>
</dbReference>
<dbReference type="Pfam" id="PF07024">
    <property type="entry name" value="ImpE"/>
    <property type="match status" value="1"/>
</dbReference>
<reference evidence="1 2" key="1">
    <citation type="submission" date="2024-08" db="EMBL/GenBank/DDBJ databases">
        <title>Pantoea ronii - a newly identified human opportunistic pathogen.</title>
        <authorList>
            <person name="Keidar-Friedman D."/>
            <person name="Sorek N."/>
            <person name="Leshin-Carmel D."/>
            <person name="Tsur A."/>
            <person name="Amsalem M."/>
            <person name="Tolkach D."/>
            <person name="Brosh-Nissimov T."/>
        </authorList>
    </citation>
    <scope>NUCLEOTIDE SEQUENCE [LARGE SCALE GENOMIC DNA]</scope>
    <source>
        <strain evidence="1 2">AA23256</strain>
    </source>
</reference>
<dbReference type="Gene3D" id="1.25.40.10">
    <property type="entry name" value="Tetratricopeptide repeat domain"/>
    <property type="match status" value="1"/>
</dbReference>
<dbReference type="InterPro" id="IPR009211">
    <property type="entry name" value="TagJ"/>
</dbReference>
<proteinExistence type="predicted"/>
<evidence type="ECO:0000313" key="1">
    <source>
        <dbReference type="EMBL" id="MFH8136194.1"/>
    </source>
</evidence>
<name>A0ABW7Q1R5_9GAMM</name>
<protein>
    <submittedName>
        <fullName evidence="1">Type VI secretion system accessory protein TagJ</fullName>
    </submittedName>
</protein>